<evidence type="ECO:0000313" key="3">
    <source>
        <dbReference type="EMBL" id="SIQ49844.1"/>
    </source>
</evidence>
<dbReference type="Pfam" id="PF25967">
    <property type="entry name" value="RND-MFP_C"/>
    <property type="match status" value="1"/>
</dbReference>
<dbReference type="EMBL" id="FTNK01000002">
    <property type="protein sequence ID" value="SIQ49844.1"/>
    <property type="molecule type" value="Genomic_DNA"/>
</dbReference>
<accession>A0ABY1JNF9</accession>
<dbReference type="RefSeq" id="WP_068581029.1">
    <property type="nucleotide sequence ID" value="NZ_FTNK01000002.1"/>
</dbReference>
<sequence length="93" mass="10161">MLDNNGTEEQKEITTGLDDGARTEVLSGLSEGDKVTISMTTTNKTTTTNMQVVWEGLAVSGVIQQCRADSTIERVVLEIHVRVPLEVVNSDHF</sequence>
<dbReference type="Proteomes" id="UP000186666">
    <property type="component" value="Unassembled WGS sequence"/>
</dbReference>
<evidence type="ECO:0000313" key="4">
    <source>
        <dbReference type="Proteomes" id="UP000186666"/>
    </source>
</evidence>
<comment type="caution">
    <text evidence="3">The sequence shown here is derived from an EMBL/GenBank/DDBJ whole genome shotgun (WGS) entry which is preliminary data.</text>
</comment>
<dbReference type="InterPro" id="IPR058627">
    <property type="entry name" value="MdtA-like_C"/>
</dbReference>
<dbReference type="Gene3D" id="2.40.420.20">
    <property type="match status" value="1"/>
</dbReference>
<proteinExistence type="predicted"/>
<keyword evidence="4" id="KW-1185">Reference proteome</keyword>
<evidence type="ECO:0000256" key="1">
    <source>
        <dbReference type="SAM" id="MobiDB-lite"/>
    </source>
</evidence>
<name>A0ABY1JNF9_9BACL</name>
<reference evidence="3 4" key="1">
    <citation type="submission" date="2017-01" db="EMBL/GenBank/DDBJ databases">
        <authorList>
            <person name="Varghese N."/>
            <person name="Submissions S."/>
        </authorList>
    </citation>
    <scope>NUCLEOTIDE SEQUENCE [LARGE SCALE GENOMIC DNA]</scope>
    <source>
        <strain evidence="3 4">ATCC 23464</strain>
    </source>
</reference>
<protein>
    <recommendedName>
        <fullName evidence="2">Multidrug resistance protein MdtA-like C-terminal permuted SH3 domain-containing protein</fullName>
    </recommendedName>
</protein>
<feature type="region of interest" description="Disordered" evidence="1">
    <location>
        <begin position="1"/>
        <end position="20"/>
    </location>
</feature>
<evidence type="ECO:0000259" key="2">
    <source>
        <dbReference type="Pfam" id="PF25967"/>
    </source>
</evidence>
<gene>
    <name evidence="3" type="ORF">SAMN05421578_102263</name>
</gene>
<feature type="domain" description="Multidrug resistance protein MdtA-like C-terminal permuted SH3" evidence="2">
    <location>
        <begin position="1"/>
        <end position="38"/>
    </location>
</feature>
<organism evidence="3 4">
    <name type="scientific">Paenibacillus macquariensis</name>
    <dbReference type="NCBI Taxonomy" id="948756"/>
    <lineage>
        <taxon>Bacteria</taxon>
        <taxon>Bacillati</taxon>
        <taxon>Bacillota</taxon>
        <taxon>Bacilli</taxon>
        <taxon>Bacillales</taxon>
        <taxon>Paenibacillaceae</taxon>
        <taxon>Paenibacillus</taxon>
    </lineage>
</organism>